<protein>
    <recommendedName>
        <fullName evidence="2">histidine kinase</fullName>
        <ecNumber evidence="2">2.7.13.3</ecNumber>
    </recommendedName>
</protein>
<gene>
    <name evidence="11" type="ORF">BIV24_16710</name>
</gene>
<dbReference type="CDD" id="cd16917">
    <property type="entry name" value="HATPase_UhpB-NarQ-NarX-like"/>
    <property type="match status" value="1"/>
</dbReference>
<evidence type="ECO:0000256" key="1">
    <source>
        <dbReference type="ARBA" id="ARBA00000085"/>
    </source>
</evidence>
<dbReference type="STRING" id="1428652.BIV24_16710"/>
<dbReference type="InterPro" id="IPR011712">
    <property type="entry name" value="Sig_transdc_His_kin_sub3_dim/P"/>
</dbReference>
<feature type="transmembrane region" description="Helical" evidence="9">
    <location>
        <begin position="101"/>
        <end position="120"/>
    </location>
</feature>
<dbReference type="Gene3D" id="1.20.5.1930">
    <property type="match status" value="1"/>
</dbReference>
<feature type="domain" description="Histidine kinase/HSP90-like ATPase" evidence="10">
    <location>
        <begin position="304"/>
        <end position="394"/>
    </location>
</feature>
<dbReference type="EC" id="2.7.13.3" evidence="2"/>
<dbReference type="SUPFAM" id="SSF55874">
    <property type="entry name" value="ATPase domain of HSP90 chaperone/DNA topoisomerase II/histidine kinase"/>
    <property type="match status" value="1"/>
</dbReference>
<dbReference type="GO" id="GO:0016020">
    <property type="term" value="C:membrane"/>
    <property type="evidence" value="ECO:0007669"/>
    <property type="project" value="InterPro"/>
</dbReference>
<dbReference type="SMART" id="SM00387">
    <property type="entry name" value="HATPase_c"/>
    <property type="match status" value="1"/>
</dbReference>
<sequence>MSVSPRAALSWRLRPATAQALAWCGALAYPILLYVAVLNEREPTGVRLLLPAVLSVLTIPLLRRRPLPALMLMLVGSFAATLTAASKLASAFPLMAPGQAWQIGCLQALLTDLAIAWIAATRTRRTALAAAALTLTEQIAAAGYCRTGRDVFVSTIVFLVLMLALAWLTGYLVQERREHAETVRVQAAEQAVTAERLRIARELHDMVAHSIGIIAIQAGTGRRVIETQPVEARNALATIETTSRDTLAGLRRMLGSLRKAEPEESPLAPASGMSDVDRLVATTRNGGVRVDVEWQGERRPLPMDIELSAFRIIQEGLTNVVRHADTHECRVVIDYQEDELSIEITDDGQGPTPAGIGYGITGMRERAFLLHGQFTAGPRPEGGFRVAARLPVPAGMR</sequence>
<evidence type="ECO:0000256" key="8">
    <source>
        <dbReference type="ARBA" id="ARBA00023012"/>
    </source>
</evidence>
<dbReference type="GO" id="GO:0046983">
    <property type="term" value="F:protein dimerization activity"/>
    <property type="evidence" value="ECO:0007669"/>
    <property type="project" value="InterPro"/>
</dbReference>
<evidence type="ECO:0000256" key="5">
    <source>
        <dbReference type="ARBA" id="ARBA00022741"/>
    </source>
</evidence>
<dbReference type="InterPro" id="IPR003594">
    <property type="entry name" value="HATPase_dom"/>
</dbReference>
<name>A0A1S2PBV7_9ACTN</name>
<keyword evidence="6 11" id="KW-0418">Kinase</keyword>
<evidence type="ECO:0000256" key="7">
    <source>
        <dbReference type="ARBA" id="ARBA00022840"/>
    </source>
</evidence>
<dbReference type="AlphaFoldDB" id="A0A1S2PBV7"/>
<organism evidence="11 12">
    <name type="scientific">Streptomyces colonosanans</name>
    <dbReference type="NCBI Taxonomy" id="1428652"/>
    <lineage>
        <taxon>Bacteria</taxon>
        <taxon>Bacillati</taxon>
        <taxon>Actinomycetota</taxon>
        <taxon>Actinomycetes</taxon>
        <taxon>Kitasatosporales</taxon>
        <taxon>Streptomycetaceae</taxon>
        <taxon>Streptomyces</taxon>
    </lineage>
</organism>
<feature type="transmembrane region" description="Helical" evidence="9">
    <location>
        <begin position="20"/>
        <end position="38"/>
    </location>
</feature>
<dbReference type="EMBL" id="MLYP01000042">
    <property type="protein sequence ID" value="OIJ91223.1"/>
    <property type="molecule type" value="Genomic_DNA"/>
</dbReference>
<dbReference type="Proteomes" id="UP000179935">
    <property type="component" value="Unassembled WGS sequence"/>
</dbReference>
<dbReference type="InterPro" id="IPR050482">
    <property type="entry name" value="Sensor_HK_TwoCompSys"/>
</dbReference>
<proteinExistence type="predicted"/>
<evidence type="ECO:0000256" key="4">
    <source>
        <dbReference type="ARBA" id="ARBA00022679"/>
    </source>
</evidence>
<keyword evidence="9" id="KW-0472">Membrane</keyword>
<dbReference type="Pfam" id="PF02518">
    <property type="entry name" value="HATPase_c"/>
    <property type="match status" value="1"/>
</dbReference>
<keyword evidence="8" id="KW-0902">Two-component regulatory system</keyword>
<dbReference type="Gene3D" id="3.30.565.10">
    <property type="entry name" value="Histidine kinase-like ATPase, C-terminal domain"/>
    <property type="match status" value="1"/>
</dbReference>
<keyword evidence="12" id="KW-1185">Reference proteome</keyword>
<dbReference type="GO" id="GO:0000155">
    <property type="term" value="F:phosphorelay sensor kinase activity"/>
    <property type="evidence" value="ECO:0007669"/>
    <property type="project" value="InterPro"/>
</dbReference>
<keyword evidence="9" id="KW-1133">Transmembrane helix</keyword>
<accession>A0A1S2PBV7</accession>
<comment type="catalytic activity">
    <reaction evidence="1">
        <text>ATP + protein L-histidine = ADP + protein N-phospho-L-histidine.</text>
        <dbReference type="EC" id="2.7.13.3"/>
    </reaction>
</comment>
<evidence type="ECO:0000256" key="3">
    <source>
        <dbReference type="ARBA" id="ARBA00022553"/>
    </source>
</evidence>
<evidence type="ECO:0000256" key="9">
    <source>
        <dbReference type="SAM" id="Phobius"/>
    </source>
</evidence>
<keyword evidence="5" id="KW-0547">Nucleotide-binding</keyword>
<feature type="transmembrane region" description="Helical" evidence="9">
    <location>
        <begin position="69"/>
        <end position="89"/>
    </location>
</feature>
<keyword evidence="9" id="KW-0812">Transmembrane</keyword>
<evidence type="ECO:0000313" key="11">
    <source>
        <dbReference type="EMBL" id="OIJ91223.1"/>
    </source>
</evidence>
<evidence type="ECO:0000256" key="6">
    <source>
        <dbReference type="ARBA" id="ARBA00022777"/>
    </source>
</evidence>
<evidence type="ECO:0000256" key="2">
    <source>
        <dbReference type="ARBA" id="ARBA00012438"/>
    </source>
</evidence>
<dbReference type="GO" id="GO:0005524">
    <property type="term" value="F:ATP binding"/>
    <property type="evidence" value="ECO:0007669"/>
    <property type="project" value="UniProtKB-KW"/>
</dbReference>
<dbReference type="OrthoDB" id="227596at2"/>
<dbReference type="Pfam" id="PF07730">
    <property type="entry name" value="HisKA_3"/>
    <property type="match status" value="1"/>
</dbReference>
<dbReference type="PANTHER" id="PTHR24421">
    <property type="entry name" value="NITRATE/NITRITE SENSOR PROTEIN NARX-RELATED"/>
    <property type="match status" value="1"/>
</dbReference>
<dbReference type="RefSeq" id="WP_071367098.1">
    <property type="nucleotide sequence ID" value="NZ_MLYP01000042.1"/>
</dbReference>
<keyword evidence="4" id="KW-0808">Transferase</keyword>
<evidence type="ECO:0000313" key="12">
    <source>
        <dbReference type="Proteomes" id="UP000179935"/>
    </source>
</evidence>
<keyword evidence="7" id="KW-0067">ATP-binding</keyword>
<evidence type="ECO:0000259" key="10">
    <source>
        <dbReference type="SMART" id="SM00387"/>
    </source>
</evidence>
<keyword evidence="3" id="KW-0597">Phosphoprotein</keyword>
<dbReference type="InterPro" id="IPR036890">
    <property type="entry name" value="HATPase_C_sf"/>
</dbReference>
<dbReference type="PANTHER" id="PTHR24421:SF10">
    <property type="entry name" value="NITRATE_NITRITE SENSOR PROTEIN NARQ"/>
    <property type="match status" value="1"/>
</dbReference>
<feature type="transmembrane region" description="Helical" evidence="9">
    <location>
        <begin position="151"/>
        <end position="173"/>
    </location>
</feature>
<comment type="caution">
    <text evidence="11">The sequence shown here is derived from an EMBL/GenBank/DDBJ whole genome shotgun (WGS) entry which is preliminary data.</text>
</comment>
<reference evidence="11 12" key="1">
    <citation type="submission" date="2016-10" db="EMBL/GenBank/DDBJ databases">
        <title>Genome sequence of Streptomyces sp. MUSC 93.</title>
        <authorList>
            <person name="Lee L.-H."/>
            <person name="Ser H.-L."/>
            <person name="Law J.W.-F."/>
        </authorList>
    </citation>
    <scope>NUCLEOTIDE SEQUENCE [LARGE SCALE GENOMIC DNA]</scope>
    <source>
        <strain evidence="11 12">MUSC 93</strain>
    </source>
</reference>